<keyword evidence="3" id="KW-1185">Reference proteome</keyword>
<proteinExistence type="predicted"/>
<dbReference type="NCBIfam" id="TIGR04433">
    <property type="entry name" value="UrcA_uranyl"/>
    <property type="match status" value="1"/>
</dbReference>
<evidence type="ECO:0000256" key="1">
    <source>
        <dbReference type="SAM" id="SignalP"/>
    </source>
</evidence>
<gene>
    <name evidence="2" type="ORF">ABVV53_15710</name>
</gene>
<dbReference type="RefSeq" id="WP_353985383.1">
    <property type="nucleotide sequence ID" value="NZ_JBEWLY010000025.1"/>
</dbReference>
<evidence type="ECO:0000313" key="2">
    <source>
        <dbReference type="EMBL" id="MET1756888.1"/>
    </source>
</evidence>
<dbReference type="InterPro" id="IPR030972">
    <property type="entry name" value="UrcA_uranyl"/>
</dbReference>
<reference evidence="2 3" key="1">
    <citation type="submission" date="2024-07" db="EMBL/GenBank/DDBJ databases">
        <title>Novosphingobium kalidii RD2P27.</title>
        <authorList>
            <person name="Sun J.-Q."/>
        </authorList>
    </citation>
    <scope>NUCLEOTIDE SEQUENCE [LARGE SCALE GENOMIC DNA]</scope>
    <source>
        <strain evidence="2 3">RD2P27</strain>
    </source>
</reference>
<keyword evidence="1" id="KW-0732">Signal</keyword>
<dbReference type="Proteomes" id="UP001548713">
    <property type="component" value="Unassembled WGS sequence"/>
</dbReference>
<comment type="caution">
    <text evidence="2">The sequence shown here is derived from an EMBL/GenBank/DDBJ whole genome shotgun (WGS) entry which is preliminary data.</text>
</comment>
<organism evidence="2 3">
    <name type="scientific">Novosphingobium kalidii</name>
    <dbReference type="NCBI Taxonomy" id="3230299"/>
    <lineage>
        <taxon>Bacteria</taxon>
        <taxon>Pseudomonadati</taxon>
        <taxon>Pseudomonadota</taxon>
        <taxon>Alphaproteobacteria</taxon>
        <taxon>Sphingomonadales</taxon>
        <taxon>Sphingomonadaceae</taxon>
        <taxon>Novosphingobium</taxon>
    </lineage>
</organism>
<feature type="chain" id="PRO_5045374925" evidence="1">
    <location>
        <begin position="20"/>
        <end position="96"/>
    </location>
</feature>
<feature type="signal peptide" evidence="1">
    <location>
        <begin position="1"/>
        <end position="19"/>
    </location>
</feature>
<dbReference type="EMBL" id="JBEWLY010000025">
    <property type="protein sequence ID" value="MET1756888.1"/>
    <property type="molecule type" value="Genomic_DNA"/>
</dbReference>
<sequence length="96" mass="10349">MMKTALFAAAAALATVVTAAPVMAKDVLVHYGDLDLNDAKDQKTFARRIDRAARKACEYPSNGRLPDGHSVRCYRQARAAGENQMASVLDQVRLGG</sequence>
<protein>
    <submittedName>
        <fullName evidence="2">UrcA family protein</fullName>
    </submittedName>
</protein>
<accession>A0ABV2D4W2</accession>
<name>A0ABV2D4W2_9SPHN</name>
<evidence type="ECO:0000313" key="3">
    <source>
        <dbReference type="Proteomes" id="UP001548713"/>
    </source>
</evidence>